<dbReference type="Pfam" id="PF05050">
    <property type="entry name" value="Methyltransf_21"/>
    <property type="match status" value="1"/>
</dbReference>
<dbReference type="AlphaFoldDB" id="A0A5C6F6T2"/>
<evidence type="ECO:0000259" key="1">
    <source>
        <dbReference type="Pfam" id="PF05050"/>
    </source>
</evidence>
<dbReference type="SUPFAM" id="SSF53335">
    <property type="entry name" value="S-adenosyl-L-methionine-dependent methyltransferases"/>
    <property type="match status" value="1"/>
</dbReference>
<dbReference type="NCBIfam" id="TIGR01444">
    <property type="entry name" value="fkbM_fam"/>
    <property type="match status" value="1"/>
</dbReference>
<dbReference type="PANTHER" id="PTHR36973">
    <property type="entry name" value="SLL1456 PROTEIN-RELATED"/>
    <property type="match status" value="1"/>
</dbReference>
<name>A0A5C6F6T2_9BACT</name>
<organism evidence="2 3">
    <name type="scientific">Rubripirellula reticaptiva</name>
    <dbReference type="NCBI Taxonomy" id="2528013"/>
    <lineage>
        <taxon>Bacteria</taxon>
        <taxon>Pseudomonadati</taxon>
        <taxon>Planctomycetota</taxon>
        <taxon>Planctomycetia</taxon>
        <taxon>Pirellulales</taxon>
        <taxon>Pirellulaceae</taxon>
        <taxon>Rubripirellula</taxon>
    </lineage>
</organism>
<dbReference type="InterPro" id="IPR053188">
    <property type="entry name" value="FkbM_Methyltransferase"/>
</dbReference>
<dbReference type="EMBL" id="SJPX01000002">
    <property type="protein sequence ID" value="TWU55221.1"/>
    <property type="molecule type" value="Genomic_DNA"/>
</dbReference>
<dbReference type="PANTHER" id="PTHR36973:SF4">
    <property type="entry name" value="NODULATION PROTEIN"/>
    <property type="match status" value="1"/>
</dbReference>
<sequence>MSRLLKSAVTKYLEKKGRRLIRIKNRDSGSGFIHHLHQQMSIELLLDVGANSGQTGLEFRENGFNGRIISFEPQPSIFDLLRATAAADSSWDCRREGLGATSGEMEMEISGFSPSSSLLPIAEKHIEVWPNSAPIGSVRIPIRTLDEIMGEINAPKNRISLKIDVQGYESSVLAGATKTLSCVDIALVELLFAPLYKDQSKYYEVIGLLEESGLQFAGFFNQAVDPKSETLLFADGLFIRPRL</sequence>
<dbReference type="GO" id="GO:0008171">
    <property type="term" value="F:O-methyltransferase activity"/>
    <property type="evidence" value="ECO:0007669"/>
    <property type="project" value="TreeGrafter"/>
</dbReference>
<gene>
    <name evidence="2" type="ORF">Poly59_15180</name>
</gene>
<evidence type="ECO:0000313" key="3">
    <source>
        <dbReference type="Proteomes" id="UP000317977"/>
    </source>
</evidence>
<feature type="domain" description="Methyltransferase FkbM" evidence="1">
    <location>
        <begin position="47"/>
        <end position="213"/>
    </location>
</feature>
<dbReference type="Proteomes" id="UP000317977">
    <property type="component" value="Unassembled WGS sequence"/>
</dbReference>
<reference evidence="2 3" key="1">
    <citation type="submission" date="2019-02" db="EMBL/GenBank/DDBJ databases">
        <title>Deep-cultivation of Planctomycetes and their phenomic and genomic characterization uncovers novel biology.</title>
        <authorList>
            <person name="Wiegand S."/>
            <person name="Jogler M."/>
            <person name="Boedeker C."/>
            <person name="Pinto D."/>
            <person name="Vollmers J."/>
            <person name="Rivas-Marin E."/>
            <person name="Kohn T."/>
            <person name="Peeters S.H."/>
            <person name="Heuer A."/>
            <person name="Rast P."/>
            <person name="Oberbeckmann S."/>
            <person name="Bunk B."/>
            <person name="Jeske O."/>
            <person name="Meyerdierks A."/>
            <person name="Storesund J.E."/>
            <person name="Kallscheuer N."/>
            <person name="Luecker S."/>
            <person name="Lage O.M."/>
            <person name="Pohl T."/>
            <person name="Merkel B.J."/>
            <person name="Hornburger P."/>
            <person name="Mueller R.-W."/>
            <person name="Bruemmer F."/>
            <person name="Labrenz M."/>
            <person name="Spormann A.M."/>
            <person name="Op Den Camp H."/>
            <person name="Overmann J."/>
            <person name="Amann R."/>
            <person name="Jetten M.S.M."/>
            <person name="Mascher T."/>
            <person name="Medema M.H."/>
            <person name="Devos D.P."/>
            <person name="Kaster A.-K."/>
            <person name="Ovreas L."/>
            <person name="Rohde M."/>
            <person name="Galperin M.Y."/>
            <person name="Jogler C."/>
        </authorList>
    </citation>
    <scope>NUCLEOTIDE SEQUENCE [LARGE SCALE GENOMIC DNA]</scope>
    <source>
        <strain evidence="2 3">Poly59</strain>
    </source>
</reference>
<protein>
    <recommendedName>
        <fullName evidence="1">Methyltransferase FkbM domain-containing protein</fullName>
    </recommendedName>
</protein>
<evidence type="ECO:0000313" key="2">
    <source>
        <dbReference type="EMBL" id="TWU55221.1"/>
    </source>
</evidence>
<dbReference type="InterPro" id="IPR006342">
    <property type="entry name" value="FkbM_mtfrase"/>
</dbReference>
<dbReference type="InterPro" id="IPR029063">
    <property type="entry name" value="SAM-dependent_MTases_sf"/>
</dbReference>
<proteinExistence type="predicted"/>
<comment type="caution">
    <text evidence="2">The sequence shown here is derived from an EMBL/GenBank/DDBJ whole genome shotgun (WGS) entry which is preliminary data.</text>
</comment>
<dbReference type="Gene3D" id="3.40.50.150">
    <property type="entry name" value="Vaccinia Virus protein VP39"/>
    <property type="match status" value="1"/>
</dbReference>
<accession>A0A5C6F6T2</accession>
<dbReference type="RefSeq" id="WP_186776079.1">
    <property type="nucleotide sequence ID" value="NZ_SJPX01000002.1"/>
</dbReference>
<keyword evidence="3" id="KW-1185">Reference proteome</keyword>